<evidence type="ECO:0000256" key="1">
    <source>
        <dbReference type="SAM" id="Phobius"/>
    </source>
</evidence>
<dbReference type="Gene3D" id="3.30.530.20">
    <property type="match status" value="1"/>
</dbReference>
<dbReference type="EMBL" id="JBEWZG010000001">
    <property type="protein sequence ID" value="MFL0205231.1"/>
    <property type="molecule type" value="Genomic_DNA"/>
</dbReference>
<organism evidence="2 3">
    <name type="scientific">Aquirufa novilacunae</name>
    <dbReference type="NCBI Taxonomy" id="3139305"/>
    <lineage>
        <taxon>Bacteria</taxon>
        <taxon>Pseudomonadati</taxon>
        <taxon>Bacteroidota</taxon>
        <taxon>Cytophagia</taxon>
        <taxon>Cytophagales</taxon>
        <taxon>Flectobacillaceae</taxon>
        <taxon>Aquirufa</taxon>
    </lineage>
</organism>
<accession>A0ABW8SVG9</accession>
<comment type="caution">
    <text evidence="2">The sequence shown here is derived from an EMBL/GenBank/DDBJ whole genome shotgun (WGS) entry which is preliminary data.</text>
</comment>
<keyword evidence="1" id="KW-0472">Membrane</keyword>
<protein>
    <recommendedName>
        <fullName evidence="4">Ligand-binding SRPBCC domain-containing protein</fullName>
    </recommendedName>
</protein>
<name>A0ABW8SVG9_9BACT</name>
<dbReference type="Proteomes" id="UP001623559">
    <property type="component" value="Unassembled WGS sequence"/>
</dbReference>
<proteinExistence type="predicted"/>
<sequence length="149" mass="17530">MLSFTLSSPVKAPLSHIKEHFTSDLLLKLSPPFPQVSLERFDGCKKDDQVILKINLLLTKLTWSSLITAENDTTEEWYFVDEGVEMPFGLRFWRHKHRVIEVNPLHSLIIDEISFDTGMTFLNYLLFPFLWGMIFYRKPLYKKYLSLIS</sequence>
<dbReference type="RefSeq" id="WP_406776834.1">
    <property type="nucleotide sequence ID" value="NZ_JBEWZG010000001.1"/>
</dbReference>
<keyword evidence="1" id="KW-0812">Transmembrane</keyword>
<reference evidence="2 3" key="1">
    <citation type="submission" date="2024-07" db="EMBL/GenBank/DDBJ databases">
        <authorList>
            <person name="Pitt A."/>
            <person name="Hahn M.W."/>
        </authorList>
    </citation>
    <scope>NUCLEOTIDE SEQUENCE [LARGE SCALE GENOMIC DNA]</scope>
    <source>
        <strain evidence="2 3">2-AUSEE-184A6</strain>
    </source>
</reference>
<dbReference type="InterPro" id="IPR023393">
    <property type="entry name" value="START-like_dom_sf"/>
</dbReference>
<gene>
    <name evidence="2" type="ORF">V7S74_00595</name>
</gene>
<evidence type="ECO:0000313" key="3">
    <source>
        <dbReference type="Proteomes" id="UP001623559"/>
    </source>
</evidence>
<evidence type="ECO:0008006" key="4">
    <source>
        <dbReference type="Google" id="ProtNLM"/>
    </source>
</evidence>
<keyword evidence="1" id="KW-1133">Transmembrane helix</keyword>
<feature type="transmembrane region" description="Helical" evidence="1">
    <location>
        <begin position="118"/>
        <end position="136"/>
    </location>
</feature>
<evidence type="ECO:0000313" key="2">
    <source>
        <dbReference type="EMBL" id="MFL0205231.1"/>
    </source>
</evidence>